<evidence type="ECO:0000313" key="2">
    <source>
        <dbReference type="EMBL" id="AZQ43866.1"/>
    </source>
</evidence>
<proteinExistence type="predicted"/>
<reference evidence="2 3" key="1">
    <citation type="submission" date="2018-12" db="EMBL/GenBank/DDBJ databases">
        <title>Complete genome of Nonlabens sp. MJ115.</title>
        <authorList>
            <person name="Choi H.S."/>
            <person name="Jung J."/>
        </authorList>
    </citation>
    <scope>NUCLEOTIDE SEQUENCE [LARGE SCALE GENOMIC DNA]</scope>
    <source>
        <strain evidence="2 3">MJ115</strain>
    </source>
</reference>
<dbReference type="AlphaFoldDB" id="A0A3S9MX69"/>
<evidence type="ECO:0000259" key="1">
    <source>
        <dbReference type="Pfam" id="PF00535"/>
    </source>
</evidence>
<dbReference type="InterPro" id="IPR001173">
    <property type="entry name" value="Glyco_trans_2-like"/>
</dbReference>
<dbReference type="OrthoDB" id="1374586at2"/>
<dbReference type="GO" id="GO:0016758">
    <property type="term" value="F:hexosyltransferase activity"/>
    <property type="evidence" value="ECO:0007669"/>
    <property type="project" value="UniProtKB-ARBA"/>
</dbReference>
<accession>A0A3S9MX69</accession>
<dbReference type="Proteomes" id="UP000279600">
    <property type="component" value="Chromosome"/>
</dbReference>
<dbReference type="Pfam" id="PF00535">
    <property type="entry name" value="Glycos_transf_2"/>
    <property type="match status" value="1"/>
</dbReference>
<dbReference type="EMBL" id="CP034549">
    <property type="protein sequence ID" value="AZQ43866.1"/>
    <property type="molecule type" value="Genomic_DNA"/>
</dbReference>
<dbReference type="RefSeq" id="WP_126446732.1">
    <property type="nucleotide sequence ID" value="NZ_CP034549.1"/>
</dbReference>
<protein>
    <submittedName>
        <fullName evidence="2">Glycosyltransferase family 2 protein</fullName>
    </submittedName>
</protein>
<evidence type="ECO:0000313" key="3">
    <source>
        <dbReference type="Proteomes" id="UP000279600"/>
    </source>
</evidence>
<gene>
    <name evidence="2" type="ORF">EJ995_06345</name>
</gene>
<keyword evidence="3" id="KW-1185">Reference proteome</keyword>
<dbReference type="InterPro" id="IPR029044">
    <property type="entry name" value="Nucleotide-diphossugar_trans"/>
</dbReference>
<name>A0A3S9MX69_9FLAO</name>
<dbReference type="Gene3D" id="3.90.550.10">
    <property type="entry name" value="Spore Coat Polysaccharide Biosynthesis Protein SpsA, Chain A"/>
    <property type="match status" value="1"/>
</dbReference>
<dbReference type="KEGG" id="noj:EJ995_06345"/>
<keyword evidence="2" id="KW-0808">Transferase</keyword>
<dbReference type="SUPFAM" id="SSF53448">
    <property type="entry name" value="Nucleotide-diphospho-sugar transferases"/>
    <property type="match status" value="1"/>
</dbReference>
<organism evidence="2 3">
    <name type="scientific">Nonlabens ponticola</name>
    <dbReference type="NCBI Taxonomy" id="2496866"/>
    <lineage>
        <taxon>Bacteria</taxon>
        <taxon>Pseudomonadati</taxon>
        <taxon>Bacteroidota</taxon>
        <taxon>Flavobacteriia</taxon>
        <taxon>Flavobacteriales</taxon>
        <taxon>Flavobacteriaceae</taxon>
        <taxon>Nonlabens</taxon>
    </lineage>
</organism>
<sequence length="311" mass="37296">MIKEDTSEKMEHALAIVIPYYKKDFFNECLNSLKNQTNKDFNLYVGDDASPDDPIEVLKQFKDDLDVKYVRFDNNLGSISLTSQWMRCLTMTLDEPWIMILCDDDLLSPTVVDQFYFHRQQIEKHNIQVVKYATQVIDGKGEPISKVYKHPRIQPYSRVFEERFFKDGRSSLSEHMFTRGAYEKHGFRDVPLAWHADDYAWMDFSEFGDIYSINDALVFFRMSDQNISRADYEQITKWTETFKYFNFVLKHKRDFLQKDQIIKVIDYLEWMTYQYDMNKKDLINAIFWQTLRYKGGINLAKFVRRLYINRS</sequence>
<dbReference type="PANTHER" id="PTHR22916">
    <property type="entry name" value="GLYCOSYLTRANSFERASE"/>
    <property type="match status" value="1"/>
</dbReference>
<feature type="domain" description="Glycosyltransferase 2-like" evidence="1">
    <location>
        <begin position="16"/>
        <end position="167"/>
    </location>
</feature>
<dbReference type="PANTHER" id="PTHR22916:SF3">
    <property type="entry name" value="UDP-GLCNAC:BETAGAL BETA-1,3-N-ACETYLGLUCOSAMINYLTRANSFERASE-LIKE PROTEIN 1"/>
    <property type="match status" value="1"/>
</dbReference>